<feature type="transmembrane region" description="Helical" evidence="1">
    <location>
        <begin position="157"/>
        <end position="175"/>
    </location>
</feature>
<feature type="transmembrane region" description="Helical" evidence="1">
    <location>
        <begin position="195"/>
        <end position="215"/>
    </location>
</feature>
<reference evidence="2 5" key="2">
    <citation type="submission" date="2020-08" db="EMBL/GenBank/DDBJ databases">
        <title>Genomic Encyclopedia of Type Strains, Phase IV (KMG-IV): sequencing the most valuable type-strain genomes for metagenomic binning, comparative biology and taxonomic classification.</title>
        <authorList>
            <person name="Goeker M."/>
        </authorList>
    </citation>
    <scope>NUCLEOTIDE SEQUENCE [LARGE SCALE GENOMIC DNA]</scope>
    <source>
        <strain evidence="2 5">DSM 8510</strain>
    </source>
</reference>
<evidence type="ECO:0000313" key="2">
    <source>
        <dbReference type="EMBL" id="MBB3775704.1"/>
    </source>
</evidence>
<evidence type="ECO:0000313" key="5">
    <source>
        <dbReference type="Proteomes" id="UP000548685"/>
    </source>
</evidence>
<feature type="transmembrane region" description="Helical" evidence="1">
    <location>
        <begin position="64"/>
        <end position="81"/>
    </location>
</feature>
<proteinExistence type="predicted"/>
<dbReference type="Proteomes" id="UP000430021">
    <property type="component" value="Unassembled WGS sequence"/>
</dbReference>
<feature type="transmembrane region" description="Helical" evidence="1">
    <location>
        <begin position="247"/>
        <end position="265"/>
    </location>
</feature>
<keyword evidence="1" id="KW-0812">Transmembrane</keyword>
<keyword evidence="5" id="KW-1185">Reference proteome</keyword>
<accession>A0A6I4UNT7</accession>
<dbReference type="EMBL" id="WTYB01000002">
    <property type="protein sequence ID" value="MXP39199.1"/>
    <property type="molecule type" value="Genomic_DNA"/>
</dbReference>
<keyword evidence="1" id="KW-0472">Membrane</keyword>
<comment type="caution">
    <text evidence="3">The sequence shown here is derived from an EMBL/GenBank/DDBJ whole genome shotgun (WGS) entry which is preliminary data.</text>
</comment>
<sequence>MSARAFDRWRLTLPLLLPSLGGLAYLYAFEAPTRLIAVNAGALALAVVWVLFGRLPAERNPRLVLASGAILALFLPLLTGPEMGGVARWLPAGPVSLHSGALLLPFVTIIAAQERAFGPALFAIAGAALALQPDAAALFALAAASAVLAWLHRSASFALVAAVAVSLSAITFGAGTLEPQTFTENVLPHAAERSALRAAALALMLFVLPLWHLIIFPQTQRAEGAALAALLVALGAMAVIAPFPYPLIGYGAAPILGFGLALGATGRKAGHSARNLPTS</sequence>
<name>A0A6I4UNT7_9SPHN</name>
<organism evidence="3 4">
    <name type="scientific">Erythrobacter ramosus</name>
    <dbReference type="NCBI Taxonomy" id="35811"/>
    <lineage>
        <taxon>Bacteria</taxon>
        <taxon>Pseudomonadati</taxon>
        <taxon>Pseudomonadota</taxon>
        <taxon>Alphaproteobacteria</taxon>
        <taxon>Sphingomonadales</taxon>
        <taxon>Erythrobacteraceae</taxon>
        <taxon>Erythrobacter/Porphyrobacter group</taxon>
        <taxon>Erythrobacter</taxon>
    </lineage>
</organism>
<dbReference type="AlphaFoldDB" id="A0A6I4UNT7"/>
<keyword evidence="1" id="KW-1133">Transmembrane helix</keyword>
<feature type="transmembrane region" description="Helical" evidence="1">
    <location>
        <begin position="12"/>
        <end position="29"/>
    </location>
</feature>
<evidence type="ECO:0000256" key="1">
    <source>
        <dbReference type="SAM" id="Phobius"/>
    </source>
</evidence>
<protein>
    <recommendedName>
        <fullName evidence="6">Peptidoglycan polymerase</fullName>
    </recommendedName>
</protein>
<dbReference type="RefSeq" id="WP_160761261.1">
    <property type="nucleotide sequence ID" value="NZ_BAAADZ010000010.1"/>
</dbReference>
<evidence type="ECO:0008006" key="6">
    <source>
        <dbReference type="Google" id="ProtNLM"/>
    </source>
</evidence>
<reference evidence="3 4" key="1">
    <citation type="submission" date="2019-12" db="EMBL/GenBank/DDBJ databases">
        <title>Genomic-based taxomic classification of the family Erythrobacteraceae.</title>
        <authorList>
            <person name="Xu L."/>
        </authorList>
    </citation>
    <scope>NUCLEOTIDE SEQUENCE [LARGE SCALE GENOMIC DNA]</scope>
    <source>
        <strain evidence="3 4">JCM 10282</strain>
    </source>
</reference>
<feature type="transmembrane region" description="Helical" evidence="1">
    <location>
        <begin position="121"/>
        <end position="150"/>
    </location>
</feature>
<dbReference type="Proteomes" id="UP000548685">
    <property type="component" value="Unassembled WGS sequence"/>
</dbReference>
<evidence type="ECO:0000313" key="4">
    <source>
        <dbReference type="Proteomes" id="UP000430021"/>
    </source>
</evidence>
<feature type="transmembrane region" description="Helical" evidence="1">
    <location>
        <begin position="222"/>
        <end position="241"/>
    </location>
</feature>
<dbReference type="OrthoDB" id="5520726at2"/>
<dbReference type="EMBL" id="JACICE010000002">
    <property type="protein sequence ID" value="MBB3775704.1"/>
    <property type="molecule type" value="Genomic_DNA"/>
</dbReference>
<gene>
    <name evidence="2" type="ORF">FHS52_001673</name>
    <name evidence="3" type="ORF">GRI59_11340</name>
</gene>
<evidence type="ECO:0000313" key="3">
    <source>
        <dbReference type="EMBL" id="MXP39199.1"/>
    </source>
</evidence>
<feature type="transmembrane region" description="Helical" evidence="1">
    <location>
        <begin position="35"/>
        <end position="52"/>
    </location>
</feature>